<feature type="compositionally biased region" description="Acidic residues" evidence="1">
    <location>
        <begin position="46"/>
        <end position="58"/>
    </location>
</feature>
<dbReference type="EMBL" id="CAUYUJ010016463">
    <property type="protein sequence ID" value="CAK0865579.1"/>
    <property type="molecule type" value="Genomic_DNA"/>
</dbReference>
<evidence type="ECO:0000313" key="3">
    <source>
        <dbReference type="Proteomes" id="UP001189429"/>
    </source>
</evidence>
<accession>A0ABN9UZ39</accession>
<sequence length="177" mass="19020">PGLQQLETWQEQQDAAGRRTAAPSGSWSPAKLPYKVHERDDCTSDNSEDSDSDGDEVPEGGSSRSRSHPQAAAAAAEPDAAEHGRPRPAVVADADVEGLEVGVEEVGFTYRGPEPTLHGDWAHKAGNMNVLIPRKAVAVLHDAACFQHKALRGLRALRPVYRGTVADTRARAQRTAR</sequence>
<feature type="compositionally biased region" description="Polar residues" evidence="1">
    <location>
        <begin position="1"/>
        <end position="13"/>
    </location>
</feature>
<comment type="caution">
    <text evidence="2">The sequence shown here is derived from an EMBL/GenBank/DDBJ whole genome shotgun (WGS) entry which is preliminary data.</text>
</comment>
<protein>
    <submittedName>
        <fullName evidence="2">Uncharacterized protein</fullName>
    </submittedName>
</protein>
<keyword evidence="3" id="KW-1185">Reference proteome</keyword>
<feature type="non-terminal residue" evidence="2">
    <location>
        <position position="1"/>
    </location>
</feature>
<evidence type="ECO:0000313" key="2">
    <source>
        <dbReference type="EMBL" id="CAK0865579.1"/>
    </source>
</evidence>
<feature type="region of interest" description="Disordered" evidence="1">
    <location>
        <begin position="1"/>
        <end position="89"/>
    </location>
</feature>
<dbReference type="Proteomes" id="UP001189429">
    <property type="component" value="Unassembled WGS sequence"/>
</dbReference>
<organism evidence="2 3">
    <name type="scientific">Prorocentrum cordatum</name>
    <dbReference type="NCBI Taxonomy" id="2364126"/>
    <lineage>
        <taxon>Eukaryota</taxon>
        <taxon>Sar</taxon>
        <taxon>Alveolata</taxon>
        <taxon>Dinophyceae</taxon>
        <taxon>Prorocentrales</taxon>
        <taxon>Prorocentraceae</taxon>
        <taxon>Prorocentrum</taxon>
    </lineage>
</organism>
<reference evidence="2" key="1">
    <citation type="submission" date="2023-10" db="EMBL/GenBank/DDBJ databases">
        <authorList>
            <person name="Chen Y."/>
            <person name="Shah S."/>
            <person name="Dougan E. K."/>
            <person name="Thang M."/>
            <person name="Chan C."/>
        </authorList>
    </citation>
    <scope>NUCLEOTIDE SEQUENCE [LARGE SCALE GENOMIC DNA]</scope>
</reference>
<gene>
    <name evidence="2" type="ORF">PCOR1329_LOCUS53058</name>
</gene>
<name>A0ABN9UZ39_9DINO</name>
<proteinExistence type="predicted"/>
<evidence type="ECO:0000256" key="1">
    <source>
        <dbReference type="SAM" id="MobiDB-lite"/>
    </source>
</evidence>